<dbReference type="GO" id="GO:0016020">
    <property type="term" value="C:membrane"/>
    <property type="evidence" value="ECO:0007669"/>
    <property type="project" value="UniProtKB-SubCell"/>
</dbReference>
<comment type="similarity">
    <text evidence="2">Belongs to the glycosyltransferase 31 family. Beta3-Gal-T subfamily.</text>
</comment>
<name>A0A9X0APW7_9HELO</name>
<keyword evidence="4" id="KW-0735">Signal-anchor</keyword>
<protein>
    <recommendedName>
        <fullName evidence="10">Glycosyltransferase family 31 protein</fullName>
    </recommendedName>
</protein>
<dbReference type="Gene3D" id="3.90.550.50">
    <property type="match status" value="1"/>
</dbReference>
<evidence type="ECO:0000256" key="1">
    <source>
        <dbReference type="ARBA" id="ARBA00004606"/>
    </source>
</evidence>
<dbReference type="Proteomes" id="UP001152300">
    <property type="component" value="Unassembled WGS sequence"/>
</dbReference>
<gene>
    <name evidence="8" type="ORF">OCU04_005373</name>
</gene>
<evidence type="ECO:0000256" key="5">
    <source>
        <dbReference type="ARBA" id="ARBA00022989"/>
    </source>
</evidence>
<organism evidence="8 9">
    <name type="scientific">Sclerotinia nivalis</name>
    <dbReference type="NCBI Taxonomy" id="352851"/>
    <lineage>
        <taxon>Eukaryota</taxon>
        <taxon>Fungi</taxon>
        <taxon>Dikarya</taxon>
        <taxon>Ascomycota</taxon>
        <taxon>Pezizomycotina</taxon>
        <taxon>Leotiomycetes</taxon>
        <taxon>Helotiales</taxon>
        <taxon>Sclerotiniaceae</taxon>
        <taxon>Sclerotinia</taxon>
    </lineage>
</organism>
<keyword evidence="3 7" id="KW-0812">Transmembrane</keyword>
<evidence type="ECO:0000256" key="7">
    <source>
        <dbReference type="SAM" id="Phobius"/>
    </source>
</evidence>
<evidence type="ECO:0008006" key="10">
    <source>
        <dbReference type="Google" id="ProtNLM"/>
    </source>
</evidence>
<sequence>MRNNHDRCYGERKMLFLRVPRGLALIFVVLTFVTVYYCYLRLEVHPKLHEAKVVIPPNADVIVEPEWLSDGVLRKPTKSVEKAVYSSTSPHIEPSATLKVEEHVSTAPSSELSVSSTDILLIVKTGASTVWRRMPMQLLTTLSNLPNSVIYSDFQENLSHEIQTVDILSNVSDTLRIYDTTAYGIYQNLQTNIHAYREQAQLPGDEPEQAELPSGGKPGWSLDRYKFLPMLEHAQKNFPGFKWTVYIEDDTFVFWTNLLQWLATLSADNEPSYYGATAGEGNATFAQGGAGIVFSRSLMKSVFGGPKCPTLQEYANFTSNSCCGDMILGKVLRDHNVIIDRGEHYDPVSFGTEPPWKTWFQDFSWCKPIFTFHHLHQRDLIQLAMLERKHNQSNLGSQRPITFRDIFLAIISPYLKDRRDNWDNFASRHKLTKDITTITNPPWGPPSPVVQDTSALKQAYTSPEACLAACVALSSCRIWRHEIDNEKQKSCSLDIVVILGRQMEGQASWDKRVINSGWMMDRINDSLMKDKCEIAVPP</sequence>
<dbReference type="PANTHER" id="PTHR23033:SF47">
    <property type="entry name" value="APPLE DOMAIN-CONTAINING PROTEIN-RELATED"/>
    <property type="match status" value="1"/>
</dbReference>
<dbReference type="PANTHER" id="PTHR23033">
    <property type="entry name" value="BETA1,3-GALACTOSYLTRANSFERASE"/>
    <property type="match status" value="1"/>
</dbReference>
<keyword evidence="9" id="KW-1185">Reference proteome</keyword>
<dbReference type="EMBL" id="JAPEIS010000005">
    <property type="protein sequence ID" value="KAJ8066293.1"/>
    <property type="molecule type" value="Genomic_DNA"/>
</dbReference>
<accession>A0A9X0APW7</accession>
<comment type="caution">
    <text evidence="8">The sequence shown here is derived from an EMBL/GenBank/DDBJ whole genome shotgun (WGS) entry which is preliminary data.</text>
</comment>
<dbReference type="AlphaFoldDB" id="A0A9X0APW7"/>
<dbReference type="OrthoDB" id="414175at2759"/>
<evidence type="ECO:0000256" key="4">
    <source>
        <dbReference type="ARBA" id="ARBA00022968"/>
    </source>
</evidence>
<evidence type="ECO:0000256" key="2">
    <source>
        <dbReference type="ARBA" id="ARBA00006462"/>
    </source>
</evidence>
<reference evidence="8" key="1">
    <citation type="submission" date="2022-11" db="EMBL/GenBank/DDBJ databases">
        <title>Genome Resource of Sclerotinia nivalis Strain SnTB1, a Plant Pathogen Isolated from American Ginseng.</title>
        <authorList>
            <person name="Fan S."/>
        </authorList>
    </citation>
    <scope>NUCLEOTIDE SEQUENCE</scope>
    <source>
        <strain evidence="8">SnTB1</strain>
    </source>
</reference>
<evidence type="ECO:0000313" key="8">
    <source>
        <dbReference type="EMBL" id="KAJ8066293.1"/>
    </source>
</evidence>
<keyword evidence="6 7" id="KW-0472">Membrane</keyword>
<dbReference type="InterPro" id="IPR026050">
    <property type="entry name" value="C1GALT1/C1GALT1_chp1"/>
</dbReference>
<evidence type="ECO:0000256" key="6">
    <source>
        <dbReference type="ARBA" id="ARBA00023136"/>
    </source>
</evidence>
<evidence type="ECO:0000256" key="3">
    <source>
        <dbReference type="ARBA" id="ARBA00022692"/>
    </source>
</evidence>
<evidence type="ECO:0000313" key="9">
    <source>
        <dbReference type="Proteomes" id="UP001152300"/>
    </source>
</evidence>
<proteinExistence type="inferred from homology"/>
<keyword evidence="5 7" id="KW-1133">Transmembrane helix</keyword>
<comment type="subcellular location">
    <subcellularLocation>
        <location evidence="1">Membrane</location>
        <topology evidence="1">Single-pass type II membrane protein</topology>
    </subcellularLocation>
</comment>
<feature type="transmembrane region" description="Helical" evidence="7">
    <location>
        <begin position="21"/>
        <end position="42"/>
    </location>
</feature>